<dbReference type="SFLD" id="SFLDG01017">
    <property type="entry name" value="Polyprenyl_Transferase_Like"/>
    <property type="match status" value="1"/>
</dbReference>
<keyword evidence="4" id="KW-0460">Magnesium</keyword>
<dbReference type="Gene3D" id="1.10.600.10">
    <property type="entry name" value="Farnesyl Diphosphate Synthase"/>
    <property type="match status" value="1"/>
</dbReference>
<proteinExistence type="inferred from homology"/>
<keyword evidence="2 6" id="KW-0808">Transferase</keyword>
<evidence type="ECO:0000313" key="7">
    <source>
        <dbReference type="EMBL" id="SFR34433.1"/>
    </source>
</evidence>
<protein>
    <submittedName>
        <fullName evidence="7">Geranylgeranyl diphosphate synthase, type I</fullName>
    </submittedName>
</protein>
<sequence length="280" mass="30051">MEYLERRVSMVEDRLAAVIEAVEPPELADELGHVALAGGKRVRPAVTILACEACGGDAETAVDFAVAIELVHNASLVIDDIIDRSDVRRGTPSAWAQYGYGPAIIASDGLLGEAFALLSANDQAMQIVAESMVELGEGEATEIVARPSNEQEYMELARRKTGALFRAAAELGAVAADADPFTVEAFGEYAERVGVAFQIRDDVLDATADADALGKPTGQDEQMDRPSVVQVTELTPTEANQRARDQSDQALDALDAAELRETDSLGYLRDLAEFVVVRER</sequence>
<dbReference type="GO" id="GO:0004659">
    <property type="term" value="F:prenyltransferase activity"/>
    <property type="evidence" value="ECO:0007669"/>
    <property type="project" value="InterPro"/>
</dbReference>
<dbReference type="PANTHER" id="PTHR43281">
    <property type="entry name" value="FARNESYL DIPHOSPHATE SYNTHASE"/>
    <property type="match status" value="1"/>
</dbReference>
<dbReference type="GO" id="GO:0046872">
    <property type="term" value="F:metal ion binding"/>
    <property type="evidence" value="ECO:0007669"/>
    <property type="project" value="UniProtKB-KW"/>
</dbReference>
<dbReference type="EMBL" id="FOYS01000001">
    <property type="protein sequence ID" value="SFR34433.1"/>
    <property type="molecule type" value="Genomic_DNA"/>
</dbReference>
<evidence type="ECO:0000256" key="3">
    <source>
        <dbReference type="ARBA" id="ARBA00022723"/>
    </source>
</evidence>
<dbReference type="AlphaFoldDB" id="A0A1I6FWV7"/>
<evidence type="ECO:0000313" key="8">
    <source>
        <dbReference type="Proteomes" id="UP000243250"/>
    </source>
</evidence>
<dbReference type="InterPro" id="IPR008949">
    <property type="entry name" value="Isoprenoid_synthase_dom_sf"/>
</dbReference>
<evidence type="ECO:0000256" key="5">
    <source>
        <dbReference type="ARBA" id="ARBA00023229"/>
    </source>
</evidence>
<dbReference type="InterPro" id="IPR033749">
    <property type="entry name" value="Polyprenyl_synt_CS"/>
</dbReference>
<dbReference type="Proteomes" id="UP000243250">
    <property type="component" value="Unassembled WGS sequence"/>
</dbReference>
<dbReference type="GO" id="GO:0008299">
    <property type="term" value="P:isoprenoid biosynthetic process"/>
    <property type="evidence" value="ECO:0007669"/>
    <property type="project" value="UniProtKB-KW"/>
</dbReference>
<dbReference type="STRING" id="555875.SAMN04488124_0459"/>
<comment type="cofactor">
    <cofactor evidence="1">
        <name>Mg(2+)</name>
        <dbReference type="ChEBI" id="CHEBI:18420"/>
    </cofactor>
</comment>
<dbReference type="PANTHER" id="PTHR43281:SF1">
    <property type="entry name" value="FARNESYL DIPHOSPHATE SYNTHASE"/>
    <property type="match status" value="1"/>
</dbReference>
<gene>
    <name evidence="7" type="ORF">SAMN04488124_0459</name>
</gene>
<keyword evidence="3" id="KW-0479">Metal-binding</keyword>
<evidence type="ECO:0000256" key="2">
    <source>
        <dbReference type="ARBA" id="ARBA00022679"/>
    </source>
</evidence>
<evidence type="ECO:0000256" key="4">
    <source>
        <dbReference type="ARBA" id="ARBA00022842"/>
    </source>
</evidence>
<accession>A0A1I6FWV7</accession>
<dbReference type="CDD" id="cd00685">
    <property type="entry name" value="Trans_IPPS_HT"/>
    <property type="match status" value="1"/>
</dbReference>
<dbReference type="SFLD" id="SFLDS00005">
    <property type="entry name" value="Isoprenoid_Synthase_Type_I"/>
    <property type="match status" value="1"/>
</dbReference>
<name>A0A1I6FWV7_9EURY</name>
<dbReference type="PROSITE" id="PS00723">
    <property type="entry name" value="POLYPRENYL_SYNTHASE_1"/>
    <property type="match status" value="1"/>
</dbReference>
<dbReference type="SUPFAM" id="SSF48576">
    <property type="entry name" value="Terpenoid synthases"/>
    <property type="match status" value="1"/>
</dbReference>
<evidence type="ECO:0000256" key="1">
    <source>
        <dbReference type="ARBA" id="ARBA00001946"/>
    </source>
</evidence>
<keyword evidence="8" id="KW-1185">Reference proteome</keyword>
<dbReference type="OrthoDB" id="106922at2157"/>
<comment type="similarity">
    <text evidence="6">Belongs to the FPP/GGPP synthase family.</text>
</comment>
<dbReference type="PROSITE" id="PS00444">
    <property type="entry name" value="POLYPRENYL_SYNTHASE_2"/>
    <property type="match status" value="1"/>
</dbReference>
<dbReference type="InterPro" id="IPR000092">
    <property type="entry name" value="Polyprenyl_synt"/>
</dbReference>
<reference evidence="8" key="1">
    <citation type="submission" date="2016-10" db="EMBL/GenBank/DDBJ databases">
        <authorList>
            <person name="Varghese N."/>
            <person name="Submissions S."/>
        </authorList>
    </citation>
    <scope>NUCLEOTIDE SEQUENCE [LARGE SCALE GENOMIC DNA]</scope>
    <source>
        <strain evidence="8">CGMCC 1.8711</strain>
    </source>
</reference>
<organism evidence="7 8">
    <name type="scientific">Halogeometricum limi</name>
    <dbReference type="NCBI Taxonomy" id="555875"/>
    <lineage>
        <taxon>Archaea</taxon>
        <taxon>Methanobacteriati</taxon>
        <taxon>Methanobacteriota</taxon>
        <taxon>Stenosarchaea group</taxon>
        <taxon>Halobacteria</taxon>
        <taxon>Halobacteriales</taxon>
        <taxon>Haloferacaceae</taxon>
        <taxon>Halogeometricum</taxon>
    </lineage>
</organism>
<dbReference type="Pfam" id="PF00348">
    <property type="entry name" value="polyprenyl_synt"/>
    <property type="match status" value="1"/>
</dbReference>
<evidence type="ECO:0000256" key="6">
    <source>
        <dbReference type="RuleBase" id="RU004466"/>
    </source>
</evidence>
<dbReference type="RefSeq" id="WP_089876369.1">
    <property type="nucleotide sequence ID" value="NZ_FOYS01000001.1"/>
</dbReference>
<keyword evidence="5" id="KW-0414">Isoprene biosynthesis</keyword>